<reference evidence="7" key="1">
    <citation type="journal article" date="2018" name="Nat. Microbiol.">
        <title>Leveraging single-cell genomics to expand the fungal tree of life.</title>
        <authorList>
            <person name="Ahrendt S.R."/>
            <person name="Quandt C.A."/>
            <person name="Ciobanu D."/>
            <person name="Clum A."/>
            <person name="Salamov A."/>
            <person name="Andreopoulos B."/>
            <person name="Cheng J.F."/>
            <person name="Woyke T."/>
            <person name="Pelin A."/>
            <person name="Henrissat B."/>
            <person name="Reynolds N.K."/>
            <person name="Benny G.L."/>
            <person name="Smith M.E."/>
            <person name="James T.Y."/>
            <person name="Grigoriev I.V."/>
        </authorList>
    </citation>
    <scope>NUCLEOTIDE SEQUENCE [LARGE SCALE GENOMIC DNA]</scope>
</reference>
<dbReference type="Proteomes" id="UP000269721">
    <property type="component" value="Unassembled WGS sequence"/>
</dbReference>
<protein>
    <submittedName>
        <fullName evidence="6">Uncharacterized protein</fullName>
    </submittedName>
</protein>
<keyword evidence="7" id="KW-1185">Reference proteome</keyword>
<gene>
    <name evidence="6" type="ORF">BDK51DRAFT_44254</name>
</gene>
<comment type="function">
    <text evidence="4">Exhibits 3'-exonuclease activities and apurinic/apyrimidinic (AP) endonuclease (in vitro). Show preferential AP endonuclease activity on double-stranded DNA substrates and 3'- exonuclease activity on single-stranded DNA.</text>
</comment>
<organism evidence="6 7">
    <name type="scientific">Blyttiomyces helicus</name>
    <dbReference type="NCBI Taxonomy" id="388810"/>
    <lineage>
        <taxon>Eukaryota</taxon>
        <taxon>Fungi</taxon>
        <taxon>Fungi incertae sedis</taxon>
        <taxon>Chytridiomycota</taxon>
        <taxon>Chytridiomycota incertae sedis</taxon>
        <taxon>Chytridiomycetes</taxon>
        <taxon>Chytridiomycetes incertae sedis</taxon>
        <taxon>Blyttiomyces</taxon>
    </lineage>
</organism>
<feature type="binding site" evidence="5">
    <location>
        <position position="6"/>
    </location>
    <ligand>
        <name>a divalent metal cation</name>
        <dbReference type="ChEBI" id="CHEBI:60240"/>
        <label>1</label>
    </ligand>
</feature>
<feature type="binding site" evidence="5">
    <location>
        <position position="96"/>
    </location>
    <ligand>
        <name>a divalent metal cation</name>
        <dbReference type="ChEBI" id="CHEBI:60240"/>
        <label>1</label>
    </ligand>
</feature>
<evidence type="ECO:0000256" key="4">
    <source>
        <dbReference type="ARBA" id="ARBA00093287"/>
    </source>
</evidence>
<dbReference type="CDD" id="cd01310">
    <property type="entry name" value="TatD_DNAse"/>
    <property type="match status" value="1"/>
</dbReference>
<dbReference type="PIRSF" id="PIRSF005902">
    <property type="entry name" value="DNase_TatD"/>
    <property type="match status" value="1"/>
</dbReference>
<feature type="binding site" evidence="5">
    <location>
        <position position="8"/>
    </location>
    <ligand>
        <name>a divalent metal cation</name>
        <dbReference type="ChEBI" id="CHEBI:60240"/>
        <label>1</label>
    </ligand>
</feature>
<accession>A0A4P9W3M4</accession>
<dbReference type="GO" id="GO:0046872">
    <property type="term" value="F:metal ion binding"/>
    <property type="evidence" value="ECO:0007669"/>
    <property type="project" value="UniProtKB-KW"/>
</dbReference>
<dbReference type="PANTHER" id="PTHR46317">
    <property type="entry name" value="HYDROLASE OF PHP SUPERFAMILY-RELATED PROTEIN"/>
    <property type="match status" value="1"/>
</dbReference>
<dbReference type="Pfam" id="PF01026">
    <property type="entry name" value="TatD_DNase"/>
    <property type="match status" value="1"/>
</dbReference>
<keyword evidence="3" id="KW-0378">Hydrolase</keyword>
<evidence type="ECO:0000256" key="2">
    <source>
        <dbReference type="ARBA" id="ARBA00022723"/>
    </source>
</evidence>
<keyword evidence="2 5" id="KW-0479">Metal-binding</keyword>
<dbReference type="Gene3D" id="3.20.20.140">
    <property type="entry name" value="Metal-dependent hydrolases"/>
    <property type="match status" value="1"/>
</dbReference>
<evidence type="ECO:0000256" key="3">
    <source>
        <dbReference type="ARBA" id="ARBA00022801"/>
    </source>
</evidence>
<evidence type="ECO:0000313" key="6">
    <source>
        <dbReference type="EMBL" id="RKO86432.1"/>
    </source>
</evidence>
<dbReference type="AlphaFoldDB" id="A0A4P9W3M4"/>
<evidence type="ECO:0000256" key="1">
    <source>
        <dbReference type="ARBA" id="ARBA00009275"/>
    </source>
</evidence>
<dbReference type="InterPro" id="IPR032466">
    <property type="entry name" value="Metal_Hydrolase"/>
</dbReference>
<feature type="binding site" evidence="5">
    <location>
        <position position="165"/>
    </location>
    <ligand>
        <name>a divalent metal cation</name>
        <dbReference type="ChEBI" id="CHEBI:60240"/>
        <label>2</label>
    </ligand>
</feature>
<dbReference type="EMBL" id="KZ998201">
    <property type="protein sequence ID" value="RKO86432.1"/>
    <property type="molecule type" value="Genomic_DNA"/>
</dbReference>
<evidence type="ECO:0000256" key="5">
    <source>
        <dbReference type="PIRSR" id="PIRSR005902-1"/>
    </source>
</evidence>
<dbReference type="GO" id="GO:0016788">
    <property type="term" value="F:hydrolase activity, acting on ester bonds"/>
    <property type="evidence" value="ECO:0007669"/>
    <property type="project" value="InterPro"/>
</dbReference>
<proteinExistence type="inferred from homology"/>
<dbReference type="SUPFAM" id="SSF51556">
    <property type="entry name" value="Metallo-dependent hydrolases"/>
    <property type="match status" value="1"/>
</dbReference>
<dbReference type="InterPro" id="IPR001130">
    <property type="entry name" value="TatD-like"/>
</dbReference>
<comment type="similarity">
    <text evidence="1">Belongs to the metallo-dependent hydrolases superfamily. TatD-type hydrolase family.</text>
</comment>
<dbReference type="OrthoDB" id="6079689at2759"/>
<name>A0A4P9W3M4_9FUNG</name>
<evidence type="ECO:0000313" key="7">
    <source>
        <dbReference type="Proteomes" id="UP000269721"/>
    </source>
</evidence>
<feature type="binding site" evidence="5">
    <location>
        <position position="213"/>
    </location>
    <ligand>
        <name>a divalent metal cation</name>
        <dbReference type="ChEBI" id="CHEBI:60240"/>
        <label>1</label>
    </ligand>
</feature>
<dbReference type="PANTHER" id="PTHR46317:SF1">
    <property type="entry name" value="HYDROLASE, TATD FAMILY"/>
    <property type="match status" value="1"/>
</dbReference>
<feature type="binding site" evidence="5">
    <location>
        <position position="142"/>
    </location>
    <ligand>
        <name>a divalent metal cation</name>
        <dbReference type="ChEBI" id="CHEBI:60240"/>
        <label>2</label>
    </ligand>
</feature>
<sequence length="268" mass="28560">MLVDVHAHVYPPNFPDSSLPALLATARDRGVVAIVNVPESLRDCETVFALSHRFPMLRPAAGLHPVQGGRSVVKEEVGPVLEFVRQHVDEIVAVGECGLDYSPHVFRATPEVSEADQREEQLAVFRAQLSLAAELNLPVNVHSRSAGHHAITEILSYPNLPAVLHAFDGRAAHAVRAAQSGLHLSVPSSIVRDPTIRKWVAAVPLDSLLLETDSPALPAERGGASQPADVDIAAREIAAIKGVGFDIVAAITGENARKLFPGIDRVGG</sequence>